<dbReference type="EnsemblMetazoa" id="ASIC014515-RA">
    <property type="protein sequence ID" value="ASIC014515-PA"/>
    <property type="gene ID" value="ASIC014515"/>
</dbReference>
<dbReference type="VEuPathDB" id="VectorBase:ASIC014515"/>
<evidence type="ECO:0000313" key="2">
    <source>
        <dbReference type="EMBL" id="KFB46523.1"/>
    </source>
</evidence>
<dbReference type="AlphaFoldDB" id="A0A084W8H9"/>
<dbReference type="EMBL" id="ATLV01021436">
    <property type="status" value="NOT_ANNOTATED_CDS"/>
    <property type="molecule type" value="Genomic_DNA"/>
</dbReference>
<feature type="compositionally biased region" description="Polar residues" evidence="1">
    <location>
        <begin position="22"/>
        <end position="31"/>
    </location>
</feature>
<feature type="region of interest" description="Disordered" evidence="1">
    <location>
        <begin position="1"/>
        <end position="33"/>
    </location>
</feature>
<gene>
    <name evidence="2" type="ORF">ZHAS_00014515</name>
</gene>
<organism evidence="2">
    <name type="scientific">Anopheles sinensis</name>
    <name type="common">Mosquito</name>
    <dbReference type="NCBI Taxonomy" id="74873"/>
    <lineage>
        <taxon>Eukaryota</taxon>
        <taxon>Metazoa</taxon>
        <taxon>Ecdysozoa</taxon>
        <taxon>Arthropoda</taxon>
        <taxon>Hexapoda</taxon>
        <taxon>Insecta</taxon>
        <taxon>Pterygota</taxon>
        <taxon>Neoptera</taxon>
        <taxon>Endopterygota</taxon>
        <taxon>Diptera</taxon>
        <taxon>Nematocera</taxon>
        <taxon>Culicoidea</taxon>
        <taxon>Culicidae</taxon>
        <taxon>Anophelinae</taxon>
        <taxon>Anopheles</taxon>
    </lineage>
</organism>
<evidence type="ECO:0000313" key="3">
    <source>
        <dbReference type="EnsemblMetazoa" id="ASIC014515-PA"/>
    </source>
</evidence>
<evidence type="ECO:0000256" key="1">
    <source>
        <dbReference type="SAM" id="MobiDB-lite"/>
    </source>
</evidence>
<accession>A0A084W8H9</accession>
<dbReference type="Proteomes" id="UP000030765">
    <property type="component" value="Unassembled WGS sequence"/>
</dbReference>
<sequence>MRNRIEPKPGPPKKPPHRDVAKSNTGNCSKRTTAKHSTRVHLASCNFNHFCRCRLIPTRGPLSVVGDQGLYALGTSHPSGLTGTGVQKVQWHPAQCNHPHLRSPEKGWLLLLRMLSGLSTHCGGGIVKVNLPTDAQLPTVDESEANLVLQIVPAGDDTAAKATFEFPGSDRDSAPQSHRALTPWPELGKRNVLARSMLANGGF</sequence>
<protein>
    <submittedName>
        <fullName evidence="2 3">Peptide ABC transporter ATPase</fullName>
    </submittedName>
</protein>
<proteinExistence type="predicted"/>
<name>A0A084W8H9_ANOSI</name>
<keyword evidence="4" id="KW-1185">Reference proteome</keyword>
<evidence type="ECO:0000313" key="4">
    <source>
        <dbReference type="Proteomes" id="UP000030765"/>
    </source>
</evidence>
<dbReference type="EMBL" id="KE525318">
    <property type="protein sequence ID" value="KFB46523.1"/>
    <property type="molecule type" value="Genomic_DNA"/>
</dbReference>
<reference evidence="2 4" key="1">
    <citation type="journal article" date="2014" name="BMC Genomics">
        <title>Genome sequence of Anopheles sinensis provides insight into genetics basis of mosquito competence for malaria parasites.</title>
        <authorList>
            <person name="Zhou D."/>
            <person name="Zhang D."/>
            <person name="Ding G."/>
            <person name="Shi L."/>
            <person name="Hou Q."/>
            <person name="Ye Y."/>
            <person name="Xu Y."/>
            <person name="Zhou H."/>
            <person name="Xiong C."/>
            <person name="Li S."/>
            <person name="Yu J."/>
            <person name="Hong S."/>
            <person name="Yu X."/>
            <person name="Zou P."/>
            <person name="Chen C."/>
            <person name="Chang X."/>
            <person name="Wang W."/>
            <person name="Lv Y."/>
            <person name="Sun Y."/>
            <person name="Ma L."/>
            <person name="Shen B."/>
            <person name="Zhu C."/>
        </authorList>
    </citation>
    <scope>NUCLEOTIDE SEQUENCE [LARGE SCALE GENOMIC DNA]</scope>
</reference>
<reference evidence="3" key="2">
    <citation type="submission" date="2020-05" db="UniProtKB">
        <authorList>
            <consortium name="EnsemblMetazoa"/>
        </authorList>
    </citation>
    <scope>IDENTIFICATION</scope>
</reference>